<feature type="region of interest" description="Disordered" evidence="1">
    <location>
        <begin position="342"/>
        <end position="391"/>
    </location>
</feature>
<dbReference type="GO" id="GO:0005634">
    <property type="term" value="C:nucleus"/>
    <property type="evidence" value="ECO:0007669"/>
    <property type="project" value="TreeGrafter"/>
</dbReference>
<dbReference type="InterPro" id="IPR037445">
    <property type="entry name" value="MAGE"/>
</dbReference>
<comment type="caution">
    <text evidence="3">The sequence shown here is derived from an EMBL/GenBank/DDBJ whole genome shotgun (WGS) entry which is preliminary data.</text>
</comment>
<feature type="compositionally biased region" description="Acidic residues" evidence="1">
    <location>
        <begin position="32"/>
        <end position="54"/>
    </location>
</feature>
<dbReference type="Gene3D" id="1.10.10.1200">
    <property type="entry name" value="MAGE homology domain, winged helix WH1 motif"/>
    <property type="match status" value="1"/>
</dbReference>
<name>A0AAD6V736_9AGAR</name>
<sequence>MPRAATRSQKPGRGSQAQPSQTQRAQRRRAEEPEDEEEEEEEGHTMDVDDEDEERGGQNDIKRMAHALVRLALFNEHKRMPLRRDEISKKVLGSSTRAFARVHLAAQGILRDTFGMELVELRTRAELESESAAPGGKDDLDEMRKAVGTRKKATAAGSKTYILRSTLDARLIQAASATHEEILEDEAEDAPSDDDDDEFGGSSAYGSIISWSSADQIAPLGILYVMLALVLVSGRVMGDQDLRAMLKRLGLTAGGDIAFSAASTHRTLTLDAYLTNLIRQGYLDRQQVGADPKKGKGKRGRISQADEDSGQTYEWRWGPRAQSEVGEQAIGAFIADFMVTQERAEDAEDEEETSGAAKARAKKKEVDAKNRLEKMTQGIARAAGGQLSEIK</sequence>
<dbReference type="InterPro" id="IPR041899">
    <property type="entry name" value="MAGE_WH2"/>
</dbReference>
<keyword evidence="4" id="KW-1185">Reference proteome</keyword>
<evidence type="ECO:0000259" key="2">
    <source>
        <dbReference type="SMART" id="SM01373"/>
    </source>
</evidence>
<feature type="domain" description="MAGE" evidence="2">
    <location>
        <begin position="68"/>
        <end position="330"/>
    </location>
</feature>
<feature type="region of interest" description="Disordered" evidence="1">
    <location>
        <begin position="288"/>
        <end position="313"/>
    </location>
</feature>
<reference evidence="3" key="1">
    <citation type="submission" date="2023-03" db="EMBL/GenBank/DDBJ databases">
        <title>Massive genome expansion in bonnet fungi (Mycena s.s.) driven by repeated elements and novel gene families across ecological guilds.</title>
        <authorList>
            <consortium name="Lawrence Berkeley National Laboratory"/>
            <person name="Harder C.B."/>
            <person name="Miyauchi S."/>
            <person name="Viragh M."/>
            <person name="Kuo A."/>
            <person name="Thoen E."/>
            <person name="Andreopoulos B."/>
            <person name="Lu D."/>
            <person name="Skrede I."/>
            <person name="Drula E."/>
            <person name="Henrissat B."/>
            <person name="Morin E."/>
            <person name="Kohler A."/>
            <person name="Barry K."/>
            <person name="LaButti K."/>
            <person name="Morin E."/>
            <person name="Salamov A."/>
            <person name="Lipzen A."/>
            <person name="Mereny Z."/>
            <person name="Hegedus B."/>
            <person name="Baldrian P."/>
            <person name="Stursova M."/>
            <person name="Weitz H."/>
            <person name="Taylor A."/>
            <person name="Grigoriev I.V."/>
            <person name="Nagy L.G."/>
            <person name="Martin F."/>
            <person name="Kauserud H."/>
        </authorList>
    </citation>
    <scope>NUCLEOTIDE SEQUENCE</scope>
    <source>
        <strain evidence="3">9144</strain>
    </source>
</reference>
<feature type="region of interest" description="Disordered" evidence="1">
    <location>
        <begin position="1"/>
        <end position="57"/>
    </location>
</feature>
<evidence type="ECO:0000256" key="1">
    <source>
        <dbReference type="SAM" id="MobiDB-lite"/>
    </source>
</evidence>
<dbReference type="Gene3D" id="1.10.10.1210">
    <property type="entry name" value="MAGE homology domain, winged helix WH2 motif"/>
    <property type="match status" value="1"/>
</dbReference>
<dbReference type="Proteomes" id="UP001219525">
    <property type="component" value="Unassembled WGS sequence"/>
</dbReference>
<dbReference type="InterPro" id="IPR041898">
    <property type="entry name" value="MAGE_WH1"/>
</dbReference>
<gene>
    <name evidence="3" type="ORF">GGX14DRAFT_523915</name>
</gene>
<dbReference type="AlphaFoldDB" id="A0AAD6V736"/>
<evidence type="ECO:0000313" key="4">
    <source>
        <dbReference type="Proteomes" id="UP001219525"/>
    </source>
</evidence>
<dbReference type="EMBL" id="JARJCW010000054">
    <property type="protein sequence ID" value="KAJ7202659.1"/>
    <property type="molecule type" value="Genomic_DNA"/>
</dbReference>
<dbReference type="PANTHER" id="PTHR11736:SF14">
    <property type="entry name" value="NSE3 HOMOLOG, SMC5-SMC6 COMPLEX COMPONENT"/>
    <property type="match status" value="1"/>
</dbReference>
<protein>
    <submittedName>
        <fullName evidence="3">MAGE family-domain-containing protein</fullName>
    </submittedName>
</protein>
<dbReference type="InterPro" id="IPR002190">
    <property type="entry name" value="MHD_dom"/>
</dbReference>
<feature type="compositionally biased region" description="Polar residues" evidence="1">
    <location>
        <begin position="15"/>
        <end position="24"/>
    </location>
</feature>
<organism evidence="3 4">
    <name type="scientific">Mycena pura</name>
    <dbReference type="NCBI Taxonomy" id="153505"/>
    <lineage>
        <taxon>Eukaryota</taxon>
        <taxon>Fungi</taxon>
        <taxon>Dikarya</taxon>
        <taxon>Basidiomycota</taxon>
        <taxon>Agaricomycotina</taxon>
        <taxon>Agaricomycetes</taxon>
        <taxon>Agaricomycetidae</taxon>
        <taxon>Agaricales</taxon>
        <taxon>Marasmiineae</taxon>
        <taxon>Mycenaceae</taxon>
        <taxon>Mycena</taxon>
    </lineage>
</organism>
<dbReference type="SMART" id="SM01373">
    <property type="entry name" value="MAGE"/>
    <property type="match status" value="1"/>
</dbReference>
<feature type="compositionally biased region" description="Basic and acidic residues" evidence="1">
    <location>
        <begin position="364"/>
        <end position="374"/>
    </location>
</feature>
<accession>A0AAD6V736</accession>
<dbReference type="PANTHER" id="PTHR11736">
    <property type="entry name" value="MELANOMA-ASSOCIATED ANTIGEN MAGE ANTIGEN"/>
    <property type="match status" value="1"/>
</dbReference>
<dbReference type="Pfam" id="PF01454">
    <property type="entry name" value="MAGE"/>
    <property type="match status" value="1"/>
</dbReference>
<dbReference type="GO" id="GO:0006281">
    <property type="term" value="P:DNA repair"/>
    <property type="evidence" value="ECO:0007669"/>
    <property type="project" value="TreeGrafter"/>
</dbReference>
<evidence type="ECO:0000313" key="3">
    <source>
        <dbReference type="EMBL" id="KAJ7202659.1"/>
    </source>
</evidence>
<proteinExistence type="predicted"/>